<reference evidence="2" key="1">
    <citation type="journal article" date="2020" name="Stud. Mycol.">
        <title>101 Dothideomycetes genomes: a test case for predicting lifestyles and emergence of pathogens.</title>
        <authorList>
            <person name="Haridas S."/>
            <person name="Albert R."/>
            <person name="Binder M."/>
            <person name="Bloem J."/>
            <person name="Labutti K."/>
            <person name="Salamov A."/>
            <person name="Andreopoulos B."/>
            <person name="Baker S."/>
            <person name="Barry K."/>
            <person name="Bills G."/>
            <person name="Bluhm B."/>
            <person name="Cannon C."/>
            <person name="Castanera R."/>
            <person name="Culley D."/>
            <person name="Daum C."/>
            <person name="Ezra D."/>
            <person name="Gonzalez J."/>
            <person name="Henrissat B."/>
            <person name="Kuo A."/>
            <person name="Liang C."/>
            <person name="Lipzen A."/>
            <person name="Lutzoni F."/>
            <person name="Magnuson J."/>
            <person name="Mondo S."/>
            <person name="Nolan M."/>
            <person name="Ohm R."/>
            <person name="Pangilinan J."/>
            <person name="Park H.-J."/>
            <person name="Ramirez L."/>
            <person name="Alfaro M."/>
            <person name="Sun H."/>
            <person name="Tritt A."/>
            <person name="Yoshinaga Y."/>
            <person name="Zwiers L.-H."/>
            <person name="Turgeon B."/>
            <person name="Goodwin S."/>
            <person name="Spatafora J."/>
            <person name="Crous P."/>
            <person name="Grigoriev I."/>
        </authorList>
    </citation>
    <scope>NUCLEOTIDE SEQUENCE</scope>
    <source>
        <strain evidence="2">CBS 675.92</strain>
    </source>
</reference>
<keyword evidence="3" id="KW-1185">Reference proteome</keyword>
<feature type="compositionally biased region" description="Low complexity" evidence="1">
    <location>
        <begin position="1"/>
        <end position="13"/>
    </location>
</feature>
<dbReference type="AlphaFoldDB" id="A0A6A5U952"/>
<proteinExistence type="predicted"/>
<organism evidence="2 3">
    <name type="scientific">Byssothecium circinans</name>
    <dbReference type="NCBI Taxonomy" id="147558"/>
    <lineage>
        <taxon>Eukaryota</taxon>
        <taxon>Fungi</taxon>
        <taxon>Dikarya</taxon>
        <taxon>Ascomycota</taxon>
        <taxon>Pezizomycotina</taxon>
        <taxon>Dothideomycetes</taxon>
        <taxon>Pleosporomycetidae</taxon>
        <taxon>Pleosporales</taxon>
        <taxon>Massarineae</taxon>
        <taxon>Massarinaceae</taxon>
        <taxon>Byssothecium</taxon>
    </lineage>
</organism>
<protein>
    <recommendedName>
        <fullName evidence="4">SMP domain-containing protein</fullName>
    </recommendedName>
</protein>
<accession>A0A6A5U952</accession>
<evidence type="ECO:0000313" key="3">
    <source>
        <dbReference type="Proteomes" id="UP000800035"/>
    </source>
</evidence>
<evidence type="ECO:0000256" key="1">
    <source>
        <dbReference type="SAM" id="MobiDB-lite"/>
    </source>
</evidence>
<sequence>MSGNASNNNASSGKPMTQADASRIQSTQAKAGNDGAGTFASRAQSSADKNANVAAKGGQEKK</sequence>
<dbReference type="Proteomes" id="UP000800035">
    <property type="component" value="Unassembled WGS sequence"/>
</dbReference>
<feature type="region of interest" description="Disordered" evidence="1">
    <location>
        <begin position="1"/>
        <end position="62"/>
    </location>
</feature>
<name>A0A6A5U952_9PLEO</name>
<feature type="compositionally biased region" description="Polar residues" evidence="1">
    <location>
        <begin position="19"/>
        <end position="30"/>
    </location>
</feature>
<gene>
    <name evidence="2" type="ORF">CC80DRAFT_488570</name>
</gene>
<evidence type="ECO:0000313" key="2">
    <source>
        <dbReference type="EMBL" id="KAF1961248.1"/>
    </source>
</evidence>
<dbReference type="OrthoDB" id="5988651at2759"/>
<evidence type="ECO:0008006" key="4">
    <source>
        <dbReference type="Google" id="ProtNLM"/>
    </source>
</evidence>
<dbReference type="EMBL" id="ML976981">
    <property type="protein sequence ID" value="KAF1961248.1"/>
    <property type="molecule type" value="Genomic_DNA"/>
</dbReference>